<proteinExistence type="predicted"/>
<protein>
    <recommendedName>
        <fullName evidence="2">Glycosyltransferase 2-like domain-containing protein</fullName>
    </recommendedName>
</protein>
<feature type="transmembrane region" description="Helical" evidence="1">
    <location>
        <begin position="370"/>
        <end position="392"/>
    </location>
</feature>
<accession>A0A1V4ERH1</accession>
<dbReference type="SUPFAM" id="SSF53448">
    <property type="entry name" value="Nucleotide-diphospho-sugar transferases"/>
    <property type="match status" value="1"/>
</dbReference>
<dbReference type="Proteomes" id="UP000190229">
    <property type="component" value="Unassembled WGS sequence"/>
</dbReference>
<dbReference type="Gene3D" id="3.90.550.10">
    <property type="entry name" value="Spore Coat Polysaccharide Biosynthesis Protein SpsA, Chain A"/>
    <property type="match status" value="2"/>
</dbReference>
<keyword evidence="1" id="KW-0472">Membrane</keyword>
<sequence>MFRRARPGFGSPNSSSLRAFCACLSRALPWRGRSPPSCWRSGRIARKNAACCETHAARREGEDVLISVVVVTYQSAHCLPACLRSLEQANGASRMELILVDNASPDETKALLDAYERRTDLPFARVQTLALSENRGYAYANNRGLALAQGDLLLLLNPDTVVTPDAIVRCAAVLKDEASFRAEAAVALASTAGPVSTSDPVSSSGTFIDAAHAVQAQGARIGVVGCRLELPDGTLDRACKRSFPTLTNSFFRFSGLSLLFPQSKRLAAYNLTYLEERGSFPVESVCGAFLLTTREVYEQVGDLDEDYFMYGEDLDWCYRIKRQGFGVWYEGGVTTLHLKGGNGGKRSAASLRHFYQTMLIFFQKHYKNRYPVLVFHLVRVGLAVLFYSHITVQNVRGRRDRPSSNFLCIESKKREM</sequence>
<evidence type="ECO:0000313" key="4">
    <source>
        <dbReference type="Proteomes" id="UP000190229"/>
    </source>
</evidence>
<dbReference type="PANTHER" id="PTHR43179">
    <property type="entry name" value="RHAMNOSYLTRANSFERASE WBBL"/>
    <property type="match status" value="1"/>
</dbReference>
<dbReference type="InterPro" id="IPR001173">
    <property type="entry name" value="Glyco_trans_2-like"/>
</dbReference>
<evidence type="ECO:0000256" key="1">
    <source>
        <dbReference type="SAM" id="Phobius"/>
    </source>
</evidence>
<comment type="caution">
    <text evidence="3">The sequence shown here is derived from an EMBL/GenBank/DDBJ whole genome shotgun (WGS) entry which is preliminary data.</text>
</comment>
<dbReference type="EMBL" id="MWPS01000028">
    <property type="protein sequence ID" value="OPG15450.1"/>
    <property type="molecule type" value="Genomic_DNA"/>
</dbReference>
<keyword evidence="4" id="KW-1185">Reference proteome</keyword>
<dbReference type="Pfam" id="PF00535">
    <property type="entry name" value="Glycos_transf_2"/>
    <property type="match status" value="1"/>
</dbReference>
<evidence type="ECO:0000259" key="2">
    <source>
        <dbReference type="Pfam" id="PF00535"/>
    </source>
</evidence>
<organism evidence="3 4">
    <name type="scientific">Ferroacidibacillus organovorans</name>
    <dbReference type="NCBI Taxonomy" id="1765683"/>
    <lineage>
        <taxon>Bacteria</taxon>
        <taxon>Bacillati</taxon>
        <taxon>Bacillota</taxon>
        <taxon>Bacilli</taxon>
        <taxon>Bacillales</taxon>
        <taxon>Alicyclobacillaceae</taxon>
        <taxon>Ferroacidibacillus</taxon>
    </lineage>
</organism>
<dbReference type="PANTHER" id="PTHR43179:SF7">
    <property type="entry name" value="RHAMNOSYLTRANSFERASE WBBL"/>
    <property type="match status" value="1"/>
</dbReference>
<name>A0A1V4ERH1_9BACL</name>
<dbReference type="InterPro" id="IPR029044">
    <property type="entry name" value="Nucleotide-diphossugar_trans"/>
</dbReference>
<gene>
    <name evidence="3" type="ORF">B2M26_11800</name>
</gene>
<dbReference type="AlphaFoldDB" id="A0A1V4ERH1"/>
<keyword evidence="1" id="KW-1133">Transmembrane helix</keyword>
<reference evidence="3 4" key="1">
    <citation type="submission" date="2017-02" db="EMBL/GenBank/DDBJ databases">
        <title>Draft genome of Acidibacillus ferrooxidans Huett2.</title>
        <authorList>
            <person name="Schopf S."/>
        </authorList>
    </citation>
    <scope>NUCLEOTIDE SEQUENCE [LARGE SCALE GENOMIC DNA]</scope>
    <source>
        <strain evidence="3 4">Huett2</strain>
    </source>
</reference>
<evidence type="ECO:0000313" key="3">
    <source>
        <dbReference type="EMBL" id="OPG15450.1"/>
    </source>
</evidence>
<feature type="domain" description="Glycosyltransferase 2-like" evidence="2">
    <location>
        <begin position="67"/>
        <end position="176"/>
    </location>
</feature>
<keyword evidence="1" id="KW-0812">Transmembrane</keyword>